<reference evidence="1" key="1">
    <citation type="submission" date="2022-10" db="EMBL/GenBank/DDBJ databases">
        <title>Culturing micro-colonial fungi from biological soil crusts in the Mojave desert and describing Neophaeococcomyces mojavensis, and introducing the new genera and species Taxawa tesnikishii.</title>
        <authorList>
            <person name="Kurbessoian T."/>
            <person name="Stajich J.E."/>
        </authorList>
    </citation>
    <scope>NUCLEOTIDE SEQUENCE</scope>
    <source>
        <strain evidence="1">JES_112</strain>
    </source>
</reference>
<accession>A0ACC3AIT2</accession>
<dbReference type="Proteomes" id="UP001172386">
    <property type="component" value="Unassembled WGS sequence"/>
</dbReference>
<proteinExistence type="predicted"/>
<comment type="caution">
    <text evidence="1">The sequence shown here is derived from an EMBL/GenBank/DDBJ whole genome shotgun (WGS) entry which is preliminary data.</text>
</comment>
<name>A0ACC3AIT2_9EURO</name>
<dbReference type="EMBL" id="JAPDRQ010000011">
    <property type="protein sequence ID" value="KAJ9663079.1"/>
    <property type="molecule type" value="Genomic_DNA"/>
</dbReference>
<keyword evidence="2" id="KW-1185">Reference proteome</keyword>
<evidence type="ECO:0000313" key="1">
    <source>
        <dbReference type="EMBL" id="KAJ9663079.1"/>
    </source>
</evidence>
<protein>
    <submittedName>
        <fullName evidence="1">Uncharacterized protein</fullName>
    </submittedName>
</protein>
<evidence type="ECO:0000313" key="2">
    <source>
        <dbReference type="Proteomes" id="UP001172386"/>
    </source>
</evidence>
<organism evidence="1 2">
    <name type="scientific">Neophaeococcomyces mojaviensis</name>
    <dbReference type="NCBI Taxonomy" id="3383035"/>
    <lineage>
        <taxon>Eukaryota</taxon>
        <taxon>Fungi</taxon>
        <taxon>Dikarya</taxon>
        <taxon>Ascomycota</taxon>
        <taxon>Pezizomycotina</taxon>
        <taxon>Eurotiomycetes</taxon>
        <taxon>Chaetothyriomycetidae</taxon>
        <taxon>Chaetothyriales</taxon>
        <taxon>Chaetothyriales incertae sedis</taxon>
        <taxon>Neophaeococcomyces</taxon>
    </lineage>
</organism>
<gene>
    <name evidence="1" type="ORF">H2198_001071</name>
</gene>
<sequence>MLNLTVNCNPAIRLAHQGHHVTLSDISSAELEVAKSNAVASGTVLAAIVVTDACHMGACPEIYRSNHFDIVLCLGPLYHLLHLPERQRILRDLTYITKPDGYLLCAFVTIFAHLRDVAKKDPSRLYRETSFYTGYLETGVYNRGVMPMHHSQLGEIKQLFADLNGRDGSGEGKARVCLTIERIVGTESFLAGKMDEQLRKLTEHEFQEWVSVSLKFAENEEIAGSADHVLVVVKKSRQVNTE</sequence>